<evidence type="ECO:0000313" key="1">
    <source>
        <dbReference type="EMBL" id="QHU04305.1"/>
    </source>
</evidence>
<accession>A0A6C0JEM9</accession>
<organism evidence="1">
    <name type="scientific">viral metagenome</name>
    <dbReference type="NCBI Taxonomy" id="1070528"/>
    <lineage>
        <taxon>unclassified sequences</taxon>
        <taxon>metagenomes</taxon>
        <taxon>organismal metagenomes</taxon>
    </lineage>
</organism>
<name>A0A6C0JEM9_9ZZZZ</name>
<protein>
    <submittedName>
        <fullName evidence="1">Uncharacterized protein</fullName>
    </submittedName>
</protein>
<dbReference type="EMBL" id="MN740395">
    <property type="protein sequence ID" value="QHU04305.1"/>
    <property type="molecule type" value="Genomic_DNA"/>
</dbReference>
<dbReference type="AlphaFoldDB" id="A0A6C0JEM9"/>
<proteinExistence type="predicted"/>
<sequence>MSENTIAIAYGFEYNKVIINDNDCRIGRTINGNKPVYCSLFIEDRNVNTIIDKIKLAEKYRQHYLTDIDKLAKSKCAVPKWQVVAYNKDYEYYIHVLQGKILNYDSELEPCF</sequence>
<reference evidence="1" key="1">
    <citation type="journal article" date="2020" name="Nature">
        <title>Giant virus diversity and host interactions through global metagenomics.</title>
        <authorList>
            <person name="Schulz F."/>
            <person name="Roux S."/>
            <person name="Paez-Espino D."/>
            <person name="Jungbluth S."/>
            <person name="Walsh D.A."/>
            <person name="Denef V.J."/>
            <person name="McMahon K.D."/>
            <person name="Konstantinidis K.T."/>
            <person name="Eloe-Fadrosh E.A."/>
            <person name="Kyrpides N.C."/>
            <person name="Woyke T."/>
        </authorList>
    </citation>
    <scope>NUCLEOTIDE SEQUENCE</scope>
    <source>
        <strain evidence="1">GVMAG-M-3300027708-39</strain>
    </source>
</reference>